<protein>
    <submittedName>
        <fullName evidence="2">Restriction endonuclease</fullName>
    </submittedName>
</protein>
<feature type="domain" description="Putative restriction endonuclease" evidence="1">
    <location>
        <begin position="1"/>
        <end position="146"/>
    </location>
</feature>
<dbReference type="SUPFAM" id="SSF52980">
    <property type="entry name" value="Restriction endonuclease-like"/>
    <property type="match status" value="1"/>
</dbReference>
<organism evidence="2 3">
    <name type="scientific">Ktedonobacter robiniae</name>
    <dbReference type="NCBI Taxonomy" id="2778365"/>
    <lineage>
        <taxon>Bacteria</taxon>
        <taxon>Bacillati</taxon>
        <taxon>Chloroflexota</taxon>
        <taxon>Ktedonobacteria</taxon>
        <taxon>Ktedonobacterales</taxon>
        <taxon>Ktedonobacteraceae</taxon>
        <taxon>Ktedonobacter</taxon>
    </lineage>
</organism>
<proteinExistence type="predicted"/>
<dbReference type="InterPro" id="IPR011335">
    <property type="entry name" value="Restrct_endonuc-II-like"/>
</dbReference>
<dbReference type="Gene3D" id="3.90.1570.10">
    <property type="entry name" value="tt1808, chain A"/>
    <property type="match status" value="1"/>
</dbReference>
<dbReference type="Pfam" id="PF05685">
    <property type="entry name" value="Uma2"/>
    <property type="match status" value="1"/>
</dbReference>
<reference evidence="2 3" key="1">
    <citation type="journal article" date="2021" name="Int. J. Syst. Evol. Microbiol.">
        <title>Reticulibacter mediterranei gen. nov., sp. nov., within the new family Reticulibacteraceae fam. nov., and Ktedonospora formicarum gen. nov., sp. nov., Ktedonobacter robiniae sp. nov., Dictyobacter formicarum sp. nov. and Dictyobacter arantiisoli sp. nov., belonging to the class Ktedonobacteria.</title>
        <authorList>
            <person name="Yabe S."/>
            <person name="Zheng Y."/>
            <person name="Wang C.M."/>
            <person name="Sakai Y."/>
            <person name="Abe K."/>
            <person name="Yokota A."/>
            <person name="Donadio S."/>
            <person name="Cavaletti L."/>
            <person name="Monciardini P."/>
        </authorList>
    </citation>
    <scope>NUCLEOTIDE SEQUENCE [LARGE SCALE GENOMIC DNA]</scope>
    <source>
        <strain evidence="2 3">SOSP1-30</strain>
    </source>
</reference>
<accession>A0ABQ3V7U7</accession>
<keyword evidence="3" id="KW-1185">Reference proteome</keyword>
<evidence type="ECO:0000313" key="2">
    <source>
        <dbReference type="EMBL" id="GHO61051.1"/>
    </source>
</evidence>
<comment type="caution">
    <text evidence="2">The sequence shown here is derived from an EMBL/GenBank/DDBJ whole genome shotgun (WGS) entry which is preliminary data.</text>
</comment>
<dbReference type="EMBL" id="BNJG01000009">
    <property type="protein sequence ID" value="GHO61051.1"/>
    <property type="molecule type" value="Genomic_DNA"/>
</dbReference>
<evidence type="ECO:0000259" key="1">
    <source>
        <dbReference type="Pfam" id="PF05685"/>
    </source>
</evidence>
<dbReference type="InterPro" id="IPR012296">
    <property type="entry name" value="Nuclease_put_TT1808"/>
</dbReference>
<evidence type="ECO:0000313" key="3">
    <source>
        <dbReference type="Proteomes" id="UP000654345"/>
    </source>
</evidence>
<dbReference type="InterPro" id="IPR008538">
    <property type="entry name" value="Uma2"/>
</dbReference>
<name>A0ABQ3V7U7_9CHLR</name>
<gene>
    <name evidence="2" type="ORF">KSB_95260</name>
</gene>
<keyword evidence="2" id="KW-0540">Nuclease</keyword>
<keyword evidence="2" id="KW-0255">Endonuclease</keyword>
<dbReference type="CDD" id="cd06260">
    <property type="entry name" value="DUF820-like"/>
    <property type="match status" value="1"/>
</dbReference>
<dbReference type="GO" id="GO:0004519">
    <property type="term" value="F:endonuclease activity"/>
    <property type="evidence" value="ECO:0007669"/>
    <property type="project" value="UniProtKB-KW"/>
</dbReference>
<dbReference type="PANTHER" id="PTHR34107">
    <property type="entry name" value="SLL0198 PROTEIN-RELATED"/>
    <property type="match status" value="1"/>
</dbReference>
<keyword evidence="2" id="KW-0378">Hydrolase</keyword>
<dbReference type="PANTHER" id="PTHR34107:SF4">
    <property type="entry name" value="SLL1222 PROTEIN"/>
    <property type="match status" value="1"/>
</dbReference>
<sequence>MAPSPSSNHQDIVLAIASYLRFYVKNTGLGKAYVAPLDVELSYGNIVQPDVFVLLNEHLDQDIGSRIVGAPDLVVEVASPSTARHDLSEKLQAYAAAGVPEYWVVTPDAHVVEMLVLDRGMYRSLGLFIADDVLPSQVLPGLPVTVEQFFM</sequence>
<dbReference type="Proteomes" id="UP000654345">
    <property type="component" value="Unassembled WGS sequence"/>
</dbReference>